<evidence type="ECO:0000313" key="3">
    <source>
        <dbReference type="Proteomes" id="UP000431901"/>
    </source>
</evidence>
<name>A0A6I4W8J5_9ACTN</name>
<proteinExistence type="predicted"/>
<dbReference type="RefSeq" id="WP_161104650.1">
    <property type="nucleotide sequence ID" value="NZ_JBHLYI010000007.1"/>
</dbReference>
<organism evidence="2 3">
    <name type="scientific">Actinomadura rayongensis</name>
    <dbReference type="NCBI Taxonomy" id="1429076"/>
    <lineage>
        <taxon>Bacteria</taxon>
        <taxon>Bacillati</taxon>
        <taxon>Actinomycetota</taxon>
        <taxon>Actinomycetes</taxon>
        <taxon>Streptosporangiales</taxon>
        <taxon>Thermomonosporaceae</taxon>
        <taxon>Actinomadura</taxon>
    </lineage>
</organism>
<reference evidence="2 3" key="1">
    <citation type="submission" date="2019-12" db="EMBL/GenBank/DDBJ databases">
        <title>Nocardia macrotermitis sp. nov. and Nocardia aurantia sp. nov., isolated from the gut of the fungus growing-termite Macrotermes natalensis.</title>
        <authorList>
            <person name="Christine B."/>
            <person name="Rene B."/>
        </authorList>
    </citation>
    <scope>NUCLEOTIDE SEQUENCE [LARGE SCALE GENOMIC DNA]</scope>
    <source>
        <strain evidence="2 3">DSM 102126</strain>
    </source>
</reference>
<gene>
    <name evidence="2" type="ORF">GQ466_20785</name>
</gene>
<evidence type="ECO:0000313" key="2">
    <source>
        <dbReference type="EMBL" id="MXQ66457.1"/>
    </source>
</evidence>
<comment type="caution">
    <text evidence="2">The sequence shown here is derived from an EMBL/GenBank/DDBJ whole genome shotgun (WGS) entry which is preliminary data.</text>
</comment>
<dbReference type="Pfam" id="PF00550">
    <property type="entry name" value="PP-binding"/>
    <property type="match status" value="1"/>
</dbReference>
<dbReference type="InterPro" id="IPR036736">
    <property type="entry name" value="ACP-like_sf"/>
</dbReference>
<dbReference type="InterPro" id="IPR009081">
    <property type="entry name" value="PP-bd_ACP"/>
</dbReference>
<dbReference type="SUPFAM" id="SSF47336">
    <property type="entry name" value="ACP-like"/>
    <property type="match status" value="1"/>
</dbReference>
<accession>A0A6I4W8J5</accession>
<dbReference type="Gene3D" id="1.10.1200.10">
    <property type="entry name" value="ACP-like"/>
    <property type="match status" value="1"/>
</dbReference>
<dbReference type="EMBL" id="WUTW01000004">
    <property type="protein sequence ID" value="MXQ66457.1"/>
    <property type="molecule type" value="Genomic_DNA"/>
</dbReference>
<dbReference type="AlphaFoldDB" id="A0A6I4W8J5"/>
<feature type="domain" description="Carrier" evidence="1">
    <location>
        <begin position="3"/>
        <end position="85"/>
    </location>
</feature>
<keyword evidence="3" id="KW-1185">Reference proteome</keyword>
<dbReference type="PROSITE" id="PS50075">
    <property type="entry name" value="CARRIER"/>
    <property type="match status" value="1"/>
</dbReference>
<protein>
    <submittedName>
        <fullName evidence="2">Acyl carrier protein</fullName>
    </submittedName>
</protein>
<evidence type="ECO:0000259" key="1">
    <source>
        <dbReference type="PROSITE" id="PS50075"/>
    </source>
</evidence>
<sequence>MTATTVAEITGLLAGIAGERAAARIGPGTALFGDLALESVEFAALAGQLRERYGADVPGLLAALDIDALIGLTVGELAAYVDGGTR</sequence>
<dbReference type="OrthoDB" id="3785691at2"/>
<dbReference type="Proteomes" id="UP000431901">
    <property type="component" value="Unassembled WGS sequence"/>
</dbReference>